<proteinExistence type="predicted"/>
<name>A0A9W6MTC9_9HYPH</name>
<gene>
    <name evidence="2" type="ORF">GCM10008170_36900</name>
</gene>
<reference evidence="2" key="2">
    <citation type="submission" date="2023-01" db="EMBL/GenBank/DDBJ databases">
        <authorList>
            <person name="Sun Q."/>
            <person name="Evtushenko L."/>
        </authorList>
    </citation>
    <scope>NUCLEOTIDE SEQUENCE</scope>
    <source>
        <strain evidence="2">VKM B-1606</strain>
    </source>
</reference>
<protein>
    <submittedName>
        <fullName evidence="2">Uncharacterized protein</fullName>
    </submittedName>
</protein>
<evidence type="ECO:0000313" key="2">
    <source>
        <dbReference type="EMBL" id="GLK57670.1"/>
    </source>
</evidence>
<evidence type="ECO:0000256" key="1">
    <source>
        <dbReference type="SAM" id="MobiDB-lite"/>
    </source>
</evidence>
<evidence type="ECO:0000313" key="3">
    <source>
        <dbReference type="Proteomes" id="UP001143400"/>
    </source>
</evidence>
<dbReference type="AlphaFoldDB" id="A0A9W6MTC9"/>
<dbReference type="Proteomes" id="UP001143400">
    <property type="component" value="Unassembled WGS sequence"/>
</dbReference>
<comment type="caution">
    <text evidence="2">The sequence shown here is derived from an EMBL/GenBank/DDBJ whole genome shotgun (WGS) entry which is preliminary data.</text>
</comment>
<sequence length="80" mass="8594">MAQASQRWWDKGLAVSVSLPLAGRVRVGVAQKEASRMGDTPRSILHDPHPRPLPARGRGEARRASEACGPLIAQAASTKR</sequence>
<reference evidence="2" key="1">
    <citation type="journal article" date="2014" name="Int. J. Syst. Evol. Microbiol.">
        <title>Complete genome sequence of Corynebacterium casei LMG S-19264T (=DSM 44701T), isolated from a smear-ripened cheese.</title>
        <authorList>
            <consortium name="US DOE Joint Genome Institute (JGI-PGF)"/>
            <person name="Walter F."/>
            <person name="Albersmeier A."/>
            <person name="Kalinowski J."/>
            <person name="Ruckert C."/>
        </authorList>
    </citation>
    <scope>NUCLEOTIDE SEQUENCE</scope>
    <source>
        <strain evidence="2">VKM B-1606</strain>
    </source>
</reference>
<accession>A0A9W6MTC9</accession>
<feature type="region of interest" description="Disordered" evidence="1">
    <location>
        <begin position="31"/>
        <end position="80"/>
    </location>
</feature>
<dbReference type="EMBL" id="BSFF01000010">
    <property type="protein sequence ID" value="GLK57670.1"/>
    <property type="molecule type" value="Genomic_DNA"/>
</dbReference>
<organism evidence="2 3">
    <name type="scientific">Methylopila capsulata</name>
    <dbReference type="NCBI Taxonomy" id="61654"/>
    <lineage>
        <taxon>Bacteria</taxon>
        <taxon>Pseudomonadati</taxon>
        <taxon>Pseudomonadota</taxon>
        <taxon>Alphaproteobacteria</taxon>
        <taxon>Hyphomicrobiales</taxon>
        <taxon>Methylopilaceae</taxon>
        <taxon>Methylopila</taxon>
    </lineage>
</organism>